<dbReference type="Proteomes" id="UP000188268">
    <property type="component" value="Unassembled WGS sequence"/>
</dbReference>
<evidence type="ECO:0000313" key="2">
    <source>
        <dbReference type="Proteomes" id="UP000188268"/>
    </source>
</evidence>
<dbReference type="EMBL" id="AWWV01014528">
    <property type="protein sequence ID" value="OMO56215.1"/>
    <property type="molecule type" value="Genomic_DNA"/>
</dbReference>
<accession>A0A1R3GDQ0</accession>
<protein>
    <submittedName>
        <fullName evidence="1">Uncharacterized protein</fullName>
    </submittedName>
</protein>
<proteinExistence type="predicted"/>
<organism evidence="1 2">
    <name type="scientific">Corchorus capsularis</name>
    <name type="common">Jute</name>
    <dbReference type="NCBI Taxonomy" id="210143"/>
    <lineage>
        <taxon>Eukaryota</taxon>
        <taxon>Viridiplantae</taxon>
        <taxon>Streptophyta</taxon>
        <taxon>Embryophyta</taxon>
        <taxon>Tracheophyta</taxon>
        <taxon>Spermatophyta</taxon>
        <taxon>Magnoliopsida</taxon>
        <taxon>eudicotyledons</taxon>
        <taxon>Gunneridae</taxon>
        <taxon>Pentapetalae</taxon>
        <taxon>rosids</taxon>
        <taxon>malvids</taxon>
        <taxon>Malvales</taxon>
        <taxon>Malvaceae</taxon>
        <taxon>Grewioideae</taxon>
        <taxon>Apeibeae</taxon>
        <taxon>Corchorus</taxon>
    </lineage>
</organism>
<keyword evidence="2" id="KW-1185">Reference proteome</keyword>
<gene>
    <name evidence="1" type="ORF">CCACVL1_26692</name>
</gene>
<name>A0A1R3GDQ0_COCAP</name>
<dbReference type="Gramene" id="OMO56215">
    <property type="protein sequence ID" value="OMO56215"/>
    <property type="gene ID" value="CCACVL1_26692"/>
</dbReference>
<sequence>MAQTFMRDGISIKIKRLDVWLAKLERPNKMSWKAVFHHLITLGFSK</sequence>
<dbReference type="AlphaFoldDB" id="A0A1R3GDQ0"/>
<comment type="caution">
    <text evidence="1">The sequence shown here is derived from an EMBL/GenBank/DDBJ whole genome shotgun (WGS) entry which is preliminary data.</text>
</comment>
<evidence type="ECO:0000313" key="1">
    <source>
        <dbReference type="EMBL" id="OMO56215.1"/>
    </source>
</evidence>
<reference evidence="1 2" key="1">
    <citation type="submission" date="2013-09" db="EMBL/GenBank/DDBJ databases">
        <title>Corchorus capsularis genome sequencing.</title>
        <authorList>
            <person name="Alam M."/>
            <person name="Haque M.S."/>
            <person name="Islam M.S."/>
            <person name="Emdad E.M."/>
            <person name="Islam M.M."/>
            <person name="Ahmed B."/>
            <person name="Halim A."/>
            <person name="Hossen Q.M.M."/>
            <person name="Hossain M.Z."/>
            <person name="Ahmed R."/>
            <person name="Khan M.M."/>
            <person name="Islam R."/>
            <person name="Rashid M.M."/>
            <person name="Khan S.A."/>
            <person name="Rahman M.S."/>
            <person name="Alam M."/>
        </authorList>
    </citation>
    <scope>NUCLEOTIDE SEQUENCE [LARGE SCALE GENOMIC DNA]</scope>
    <source>
        <strain evidence="2">cv. CVL-1</strain>
        <tissue evidence="1">Whole seedling</tissue>
    </source>
</reference>